<proteinExistence type="predicted"/>
<evidence type="ECO:0000313" key="1">
    <source>
        <dbReference type="EMBL" id="SKA72255.1"/>
    </source>
</evidence>
<name>A0A1T4W5D6_9BACT</name>
<accession>A0A1T4W5D6</accession>
<protein>
    <recommendedName>
        <fullName evidence="3">DUF342 domain-containing protein</fullName>
    </recommendedName>
</protein>
<evidence type="ECO:0008006" key="3">
    <source>
        <dbReference type="Google" id="ProtNLM"/>
    </source>
</evidence>
<dbReference type="STRING" id="1121449.SAMN02745704_00327"/>
<dbReference type="InterPro" id="IPR005646">
    <property type="entry name" value="FapA"/>
</dbReference>
<gene>
    <name evidence="1" type="ORF">SAMN02745704_00327</name>
</gene>
<dbReference type="Proteomes" id="UP000190027">
    <property type="component" value="Unassembled WGS sequence"/>
</dbReference>
<dbReference type="InterPro" id="IPR046865">
    <property type="entry name" value="FapA_b_solenoid"/>
</dbReference>
<dbReference type="OrthoDB" id="5446236at2"/>
<dbReference type="PANTHER" id="PTHR38032">
    <property type="entry name" value="POLYMERASE-RELATED"/>
    <property type="match status" value="1"/>
</dbReference>
<evidence type="ECO:0000313" key="2">
    <source>
        <dbReference type="Proteomes" id="UP000190027"/>
    </source>
</evidence>
<dbReference type="EMBL" id="FUYC01000001">
    <property type="protein sequence ID" value="SKA72255.1"/>
    <property type="molecule type" value="Genomic_DNA"/>
</dbReference>
<reference evidence="1 2" key="1">
    <citation type="submission" date="2017-02" db="EMBL/GenBank/DDBJ databases">
        <authorList>
            <person name="Peterson S.W."/>
        </authorList>
    </citation>
    <scope>NUCLEOTIDE SEQUENCE [LARGE SCALE GENOMIC DNA]</scope>
    <source>
        <strain evidence="1 2">DSM 16080</strain>
    </source>
</reference>
<keyword evidence="2" id="KW-1185">Reference proteome</keyword>
<dbReference type="Pfam" id="PF03961">
    <property type="entry name" value="FapA"/>
    <property type="match status" value="1"/>
</dbReference>
<dbReference type="AlphaFoldDB" id="A0A1T4W5D6"/>
<dbReference type="RefSeq" id="WP_078716038.1">
    <property type="nucleotide sequence ID" value="NZ_FUYC01000001.1"/>
</dbReference>
<sequence length="371" mass="41733">MPYFLKHYFDPDFDYMRLHPRQREDGSVDHFDLSYVQNVVQGQVLAEMQDLSEEEAAEAESRFVLLEPRFPAGRNTELDPDNSRRMVAACSGYVFYEQGRITVKRILNVRRDVDFHTGNIPYVGDMVVHGAVRSGFRVRAAGLRVKGNIEGASVGAIRSIVCESGVKGGYNAFIDAGDSFRCGFCEGATIRTGANVLVEGACMHSRVFAGGKLAVKGRLTGCEVYCFEYAYVGEQLGGGMNAETSILAGYDPMLLYADRQLNERIAKLHEQIRLCEAHLGKNEAKDQELREARTELRKKLALLQRRKTKLWERIHATGMLERCRIIVPGTVKPGVEISIGPAYRKVDDFMENVRFYYKDREILIASPAIEK</sequence>
<organism evidence="1 2">
    <name type="scientific">Paucidesulfovibrio gracilis DSM 16080</name>
    <dbReference type="NCBI Taxonomy" id="1121449"/>
    <lineage>
        <taxon>Bacteria</taxon>
        <taxon>Pseudomonadati</taxon>
        <taxon>Thermodesulfobacteriota</taxon>
        <taxon>Desulfovibrionia</taxon>
        <taxon>Desulfovibrionales</taxon>
        <taxon>Desulfovibrionaceae</taxon>
        <taxon>Paucidesulfovibrio</taxon>
    </lineage>
</organism>
<dbReference type="PANTHER" id="PTHR38032:SF1">
    <property type="entry name" value="RNA-BINDING PROTEIN KHPB N-TERMINAL DOMAIN-CONTAINING PROTEIN"/>
    <property type="match status" value="1"/>
</dbReference>